<protein>
    <submittedName>
        <fullName evidence="1">Uncharacterized protein</fullName>
    </submittedName>
</protein>
<evidence type="ECO:0000313" key="2">
    <source>
        <dbReference type="Proteomes" id="UP000275048"/>
    </source>
</evidence>
<accession>A0A3M8A0Z0</accession>
<dbReference type="AlphaFoldDB" id="A0A3M8A0Z0"/>
<keyword evidence="2" id="KW-1185">Reference proteome</keyword>
<sequence length="209" mass="22749">MTGTMTLRDELLGASTALPGYSLVLPSGWHEFPADATAERHLTGLATARLREQHRPDLDAQLRALTGRAFAGLRASSAVAVYLQTEAWADELVLPLSITASVRTAPGGGSLDDIVSELIRTRGASALHGDRRFVRWESDSKVAVGAATVGQHTVAYLTPFPEPGRRRALQFTAVATHPIDDPDESWRPVVERMSELADAVVSTFEWHRR</sequence>
<dbReference type="RefSeq" id="WP_122938377.1">
    <property type="nucleotide sequence ID" value="NZ_RHHB01000060.1"/>
</dbReference>
<dbReference type="Proteomes" id="UP000275048">
    <property type="component" value="Unassembled WGS sequence"/>
</dbReference>
<comment type="caution">
    <text evidence="1">The sequence shown here is derived from an EMBL/GenBank/DDBJ whole genome shotgun (WGS) entry which is preliminary data.</text>
</comment>
<proteinExistence type="predicted"/>
<gene>
    <name evidence="1" type="ORF">EDM22_17535</name>
</gene>
<reference evidence="1 2" key="1">
    <citation type="submission" date="2018-10" db="EMBL/GenBank/DDBJ databases">
        <title>Isolation, diversity and antibacterial activity of antinobacteria from the wheat rhizosphere soil.</title>
        <authorList>
            <person name="Sun T."/>
        </authorList>
    </citation>
    <scope>NUCLEOTIDE SEQUENCE [LARGE SCALE GENOMIC DNA]</scope>
    <source>
        <strain evidence="1 2">SJ-23</strain>
    </source>
</reference>
<organism evidence="1 2">
    <name type="scientific">Agromyces tardus</name>
    <dbReference type="NCBI Taxonomy" id="2583849"/>
    <lineage>
        <taxon>Bacteria</taxon>
        <taxon>Bacillati</taxon>
        <taxon>Actinomycetota</taxon>
        <taxon>Actinomycetes</taxon>
        <taxon>Micrococcales</taxon>
        <taxon>Microbacteriaceae</taxon>
        <taxon>Agromyces</taxon>
    </lineage>
</organism>
<dbReference type="EMBL" id="RHHB01000060">
    <property type="protein sequence ID" value="RNB44601.1"/>
    <property type="molecule type" value="Genomic_DNA"/>
</dbReference>
<evidence type="ECO:0000313" key="1">
    <source>
        <dbReference type="EMBL" id="RNB44601.1"/>
    </source>
</evidence>
<name>A0A3M8A0Z0_9MICO</name>